<keyword evidence="2" id="KW-1185">Reference proteome</keyword>
<sequence>MLLLPALPPLPSLLPSLSSPSPPPLSLRLSSSSPLLLPSLPPCLLLPFLPYFCPSPSCLRASASLPCPPWSSDSLPLAFLCLTPLSLSDFSPCSASLSSLPLPAPCPAFLTLLPLPLSLLLLCPCPALSCLPVLSLFFLLTPLSLLALSLPPLLPPSLCLLFSFPCPLSLSSSSAPSSSTVPSFPAFLTSSCLFLSLPLSPPGSCSLTPLSCLPAISSVLCFYLLCSPTLASSPCLCLCPSPLSACLPSPPSLSLTLLSPPLLLTACTLLSPSPFGSLLSPAYSSSAQLSCPVPSLLSFLPLLPCCLFCLLPNPCSPLTAPPPLLSFRPSPLPASLSSFSSHPSLLVFCFPLPLSTCPPPPVTSLSLLLLSSPALPASSLFHPLPASPLLCALPSLLLLLPLPSWSFRPLETFSSFLSTIPAPLFLP</sequence>
<reference evidence="1 2" key="1">
    <citation type="submission" date="2018-04" db="EMBL/GenBank/DDBJ databases">
        <authorList>
            <person name="Zhang X."/>
            <person name="Yuan J."/>
            <person name="Li F."/>
            <person name="Xiang J."/>
        </authorList>
    </citation>
    <scope>NUCLEOTIDE SEQUENCE [LARGE SCALE GENOMIC DNA]</scope>
    <source>
        <tissue evidence="1">Muscle</tissue>
    </source>
</reference>
<name>A0A423T524_PENVA</name>
<gene>
    <name evidence="1" type="ORF">C7M84_010067</name>
</gene>
<dbReference type="AlphaFoldDB" id="A0A423T524"/>
<protein>
    <submittedName>
        <fullName evidence="1">Uncharacterized protein</fullName>
    </submittedName>
</protein>
<dbReference type="EMBL" id="QCYY01002274">
    <property type="protein sequence ID" value="ROT71616.1"/>
    <property type="molecule type" value="Genomic_DNA"/>
</dbReference>
<organism evidence="1 2">
    <name type="scientific">Penaeus vannamei</name>
    <name type="common">Whiteleg shrimp</name>
    <name type="synonym">Litopenaeus vannamei</name>
    <dbReference type="NCBI Taxonomy" id="6689"/>
    <lineage>
        <taxon>Eukaryota</taxon>
        <taxon>Metazoa</taxon>
        <taxon>Ecdysozoa</taxon>
        <taxon>Arthropoda</taxon>
        <taxon>Crustacea</taxon>
        <taxon>Multicrustacea</taxon>
        <taxon>Malacostraca</taxon>
        <taxon>Eumalacostraca</taxon>
        <taxon>Eucarida</taxon>
        <taxon>Decapoda</taxon>
        <taxon>Dendrobranchiata</taxon>
        <taxon>Penaeoidea</taxon>
        <taxon>Penaeidae</taxon>
        <taxon>Penaeus</taxon>
    </lineage>
</organism>
<accession>A0A423T524</accession>
<evidence type="ECO:0000313" key="2">
    <source>
        <dbReference type="Proteomes" id="UP000283509"/>
    </source>
</evidence>
<proteinExistence type="predicted"/>
<evidence type="ECO:0000313" key="1">
    <source>
        <dbReference type="EMBL" id="ROT71616.1"/>
    </source>
</evidence>
<comment type="caution">
    <text evidence="1">The sequence shown here is derived from an EMBL/GenBank/DDBJ whole genome shotgun (WGS) entry which is preliminary data.</text>
</comment>
<reference evidence="1 2" key="2">
    <citation type="submission" date="2019-01" db="EMBL/GenBank/DDBJ databases">
        <title>The decoding of complex shrimp genome reveals the adaptation for benthos swimmer, frequently molting mechanism and breeding impact on genome.</title>
        <authorList>
            <person name="Sun Y."/>
            <person name="Gao Y."/>
            <person name="Yu Y."/>
        </authorList>
    </citation>
    <scope>NUCLEOTIDE SEQUENCE [LARGE SCALE GENOMIC DNA]</scope>
    <source>
        <tissue evidence="1">Muscle</tissue>
    </source>
</reference>
<dbReference type="Proteomes" id="UP000283509">
    <property type="component" value="Unassembled WGS sequence"/>
</dbReference>